<dbReference type="Proteomes" id="UP000682733">
    <property type="component" value="Unassembled WGS sequence"/>
</dbReference>
<dbReference type="EMBL" id="CAJNOK010029971">
    <property type="protein sequence ID" value="CAF1454615.1"/>
    <property type="molecule type" value="Genomic_DNA"/>
</dbReference>
<dbReference type="Proteomes" id="UP000677228">
    <property type="component" value="Unassembled WGS sequence"/>
</dbReference>
<evidence type="ECO:0000313" key="1">
    <source>
        <dbReference type="EMBL" id="CAF1454615.1"/>
    </source>
</evidence>
<gene>
    <name evidence="1" type="ORF">OVA965_LOCUS34978</name>
    <name evidence="2" type="ORF">TMI583_LOCUS35931</name>
</gene>
<dbReference type="InterPro" id="IPR046338">
    <property type="entry name" value="GAIN_dom_sf"/>
</dbReference>
<evidence type="ECO:0000313" key="2">
    <source>
        <dbReference type="EMBL" id="CAF4248791.1"/>
    </source>
</evidence>
<reference evidence="1" key="1">
    <citation type="submission" date="2021-02" db="EMBL/GenBank/DDBJ databases">
        <authorList>
            <person name="Nowell W R."/>
        </authorList>
    </citation>
    <scope>NUCLEOTIDE SEQUENCE</scope>
</reference>
<evidence type="ECO:0000313" key="3">
    <source>
        <dbReference type="Proteomes" id="UP000677228"/>
    </source>
</evidence>
<dbReference type="AlphaFoldDB" id="A0A8S2FG26"/>
<name>A0A8S2FG26_9BILA</name>
<proteinExistence type="predicted"/>
<accession>A0A8S2FG26</accession>
<protein>
    <submittedName>
        <fullName evidence="1">Uncharacterized protein</fullName>
    </submittedName>
</protein>
<dbReference type="EMBL" id="CAJOBA010051823">
    <property type="protein sequence ID" value="CAF4248791.1"/>
    <property type="molecule type" value="Genomic_DNA"/>
</dbReference>
<dbReference type="Gene3D" id="2.60.220.50">
    <property type="match status" value="1"/>
</dbReference>
<comment type="caution">
    <text evidence="1">The sequence shown here is derived from an EMBL/GenBank/DDBJ whole genome shotgun (WGS) entry which is preliminary data.</text>
</comment>
<organism evidence="1 3">
    <name type="scientific">Didymodactylos carnosus</name>
    <dbReference type="NCBI Taxonomy" id="1234261"/>
    <lineage>
        <taxon>Eukaryota</taxon>
        <taxon>Metazoa</taxon>
        <taxon>Spiralia</taxon>
        <taxon>Gnathifera</taxon>
        <taxon>Rotifera</taxon>
        <taxon>Eurotatoria</taxon>
        <taxon>Bdelloidea</taxon>
        <taxon>Philodinida</taxon>
        <taxon>Philodinidae</taxon>
        <taxon>Didymodactylos</taxon>
    </lineage>
</organism>
<sequence>MQYSLHDIEYENLQSLTEDYIKISDYNMDMLESDLWNRCHINYLNSSQYNQYTIDSLIDASSTIDVYMNQFSINYLKKLDEYNNIASRIMSYIDAIIDSKTAWINQSQLAKWIMTTNLVSQIDYIGMNVANALSIRENSVQKVKKHIELNVQLRSKNDIVDTIEFYSEDQFVHVSLSKESVEKLESHSNMFKSVFFVLSNMDEYLNSESDLKLQSKIVSLTIGSLSNKRLQLQQDAKITFRHLVSIVDN</sequence>